<proteinExistence type="predicted"/>
<evidence type="ECO:0000313" key="2">
    <source>
        <dbReference type="EMBL" id="KAK4227291.1"/>
    </source>
</evidence>
<keyword evidence="3" id="KW-1185">Reference proteome</keyword>
<dbReference type="Proteomes" id="UP001301958">
    <property type="component" value="Unassembled WGS sequence"/>
</dbReference>
<accession>A0AAN7BPW2</accession>
<sequence length="284" mass="31463">MSMSVGRNVPTCTRIMTQVELDRMNYLHMGAALRGGHVSISDEEQARIQKENRNKEKISKWTKGPFLKQIWVSNCDEKNFILVTVALDTMARSAFGDSVNFVPAKFVKDNHLGPVITIPENVFRTPGEDIICREAVEVKWMGVDQVKRKERWFILPEISGVTVPLLGEKFIVEYYDNLLDMDEKGLLASVTKNKSGNQILFAPKETPGESSQRQKKKKSVQDRQKQKNKDRAGPSGGVLEMQPLSSRPNTAASNQGSQQESTALLNDSDSAGSGGCGDGCCIVQ</sequence>
<reference evidence="2" key="1">
    <citation type="journal article" date="2023" name="Mol. Phylogenet. Evol.">
        <title>Genome-scale phylogeny and comparative genomics of the fungal order Sordariales.</title>
        <authorList>
            <person name="Hensen N."/>
            <person name="Bonometti L."/>
            <person name="Westerberg I."/>
            <person name="Brannstrom I.O."/>
            <person name="Guillou S."/>
            <person name="Cros-Aarteil S."/>
            <person name="Calhoun S."/>
            <person name="Haridas S."/>
            <person name="Kuo A."/>
            <person name="Mondo S."/>
            <person name="Pangilinan J."/>
            <person name="Riley R."/>
            <person name="LaButti K."/>
            <person name="Andreopoulos B."/>
            <person name="Lipzen A."/>
            <person name="Chen C."/>
            <person name="Yan M."/>
            <person name="Daum C."/>
            <person name="Ng V."/>
            <person name="Clum A."/>
            <person name="Steindorff A."/>
            <person name="Ohm R.A."/>
            <person name="Martin F."/>
            <person name="Silar P."/>
            <person name="Natvig D.O."/>
            <person name="Lalanne C."/>
            <person name="Gautier V."/>
            <person name="Ament-Velasquez S.L."/>
            <person name="Kruys A."/>
            <person name="Hutchinson M.I."/>
            <person name="Powell A.J."/>
            <person name="Barry K."/>
            <person name="Miller A.N."/>
            <person name="Grigoriev I.V."/>
            <person name="Debuchy R."/>
            <person name="Gladieux P."/>
            <person name="Hiltunen Thoren M."/>
            <person name="Johannesson H."/>
        </authorList>
    </citation>
    <scope>NUCLEOTIDE SEQUENCE</scope>
    <source>
        <strain evidence="2">CBS 990.96</strain>
    </source>
</reference>
<feature type="compositionally biased region" description="Polar residues" evidence="1">
    <location>
        <begin position="243"/>
        <end position="265"/>
    </location>
</feature>
<organism evidence="2 3">
    <name type="scientific">Podospora fimiseda</name>
    <dbReference type="NCBI Taxonomy" id="252190"/>
    <lineage>
        <taxon>Eukaryota</taxon>
        <taxon>Fungi</taxon>
        <taxon>Dikarya</taxon>
        <taxon>Ascomycota</taxon>
        <taxon>Pezizomycotina</taxon>
        <taxon>Sordariomycetes</taxon>
        <taxon>Sordariomycetidae</taxon>
        <taxon>Sordariales</taxon>
        <taxon>Podosporaceae</taxon>
        <taxon>Podospora</taxon>
    </lineage>
</organism>
<evidence type="ECO:0000313" key="3">
    <source>
        <dbReference type="Proteomes" id="UP001301958"/>
    </source>
</evidence>
<gene>
    <name evidence="2" type="ORF">QBC38DRAFT_443841</name>
</gene>
<name>A0AAN7BPW2_9PEZI</name>
<dbReference type="EMBL" id="MU865333">
    <property type="protein sequence ID" value="KAK4227291.1"/>
    <property type="molecule type" value="Genomic_DNA"/>
</dbReference>
<feature type="region of interest" description="Disordered" evidence="1">
    <location>
        <begin position="198"/>
        <end position="278"/>
    </location>
</feature>
<evidence type="ECO:0000256" key="1">
    <source>
        <dbReference type="SAM" id="MobiDB-lite"/>
    </source>
</evidence>
<dbReference type="AlphaFoldDB" id="A0AAN7BPW2"/>
<protein>
    <submittedName>
        <fullName evidence="2">Uncharacterized protein</fullName>
    </submittedName>
</protein>
<comment type="caution">
    <text evidence="2">The sequence shown here is derived from an EMBL/GenBank/DDBJ whole genome shotgun (WGS) entry which is preliminary data.</text>
</comment>
<reference evidence="2" key="2">
    <citation type="submission" date="2023-05" db="EMBL/GenBank/DDBJ databases">
        <authorList>
            <consortium name="Lawrence Berkeley National Laboratory"/>
            <person name="Steindorff A."/>
            <person name="Hensen N."/>
            <person name="Bonometti L."/>
            <person name="Westerberg I."/>
            <person name="Brannstrom I.O."/>
            <person name="Guillou S."/>
            <person name="Cros-Aarteil S."/>
            <person name="Calhoun S."/>
            <person name="Haridas S."/>
            <person name="Kuo A."/>
            <person name="Mondo S."/>
            <person name="Pangilinan J."/>
            <person name="Riley R."/>
            <person name="Labutti K."/>
            <person name="Andreopoulos B."/>
            <person name="Lipzen A."/>
            <person name="Chen C."/>
            <person name="Yanf M."/>
            <person name="Daum C."/>
            <person name="Ng V."/>
            <person name="Clum A."/>
            <person name="Ohm R."/>
            <person name="Martin F."/>
            <person name="Silar P."/>
            <person name="Natvig D."/>
            <person name="Lalanne C."/>
            <person name="Gautier V."/>
            <person name="Ament-Velasquez S.L."/>
            <person name="Kruys A."/>
            <person name="Hutchinson M.I."/>
            <person name="Powell A.J."/>
            <person name="Barry K."/>
            <person name="Miller A.N."/>
            <person name="Grigoriev I.V."/>
            <person name="Debuchy R."/>
            <person name="Gladieux P."/>
            <person name="Thoren M.H."/>
            <person name="Johannesson H."/>
        </authorList>
    </citation>
    <scope>NUCLEOTIDE SEQUENCE</scope>
    <source>
        <strain evidence="2">CBS 990.96</strain>
    </source>
</reference>
<feature type="compositionally biased region" description="Basic and acidic residues" evidence="1">
    <location>
        <begin position="219"/>
        <end position="232"/>
    </location>
</feature>